<dbReference type="PROSITE" id="PS50106">
    <property type="entry name" value="PDZ"/>
    <property type="match status" value="1"/>
</dbReference>
<feature type="domain" description="PDZ" evidence="1">
    <location>
        <begin position="376"/>
        <end position="416"/>
    </location>
</feature>
<dbReference type="Gene3D" id="2.40.70.10">
    <property type="entry name" value="Acid Proteases"/>
    <property type="match status" value="2"/>
</dbReference>
<dbReference type="Proteomes" id="UP000324550">
    <property type="component" value="Unassembled WGS sequence"/>
</dbReference>
<dbReference type="RefSeq" id="WP_148456505.1">
    <property type="nucleotide sequence ID" value="NZ_VSFC01000052.1"/>
</dbReference>
<dbReference type="EMBL" id="VSFC01000052">
    <property type="protein sequence ID" value="TYA53243.1"/>
    <property type="molecule type" value="Genomic_DNA"/>
</dbReference>
<dbReference type="Pfam" id="PF17820">
    <property type="entry name" value="PDZ_6"/>
    <property type="match status" value="1"/>
</dbReference>
<dbReference type="Pfam" id="PF13650">
    <property type="entry name" value="Asp_protease_2"/>
    <property type="match status" value="2"/>
</dbReference>
<gene>
    <name evidence="2" type="ORF">FVF61_11385</name>
</gene>
<dbReference type="SMART" id="SM00228">
    <property type="entry name" value="PDZ"/>
    <property type="match status" value="1"/>
</dbReference>
<dbReference type="Gene3D" id="2.30.42.10">
    <property type="match status" value="1"/>
</dbReference>
<dbReference type="SUPFAM" id="SSF50156">
    <property type="entry name" value="PDZ domain-like"/>
    <property type="match status" value="1"/>
</dbReference>
<dbReference type="InterPro" id="IPR036034">
    <property type="entry name" value="PDZ_sf"/>
</dbReference>
<comment type="caution">
    <text evidence="2">The sequence shown here is derived from an EMBL/GenBank/DDBJ whole genome shotgun (WGS) entry which is preliminary data.</text>
</comment>
<proteinExistence type="predicted"/>
<dbReference type="InterPro" id="IPR001478">
    <property type="entry name" value="PDZ"/>
</dbReference>
<accession>A0A5D0G2B3</accession>
<protein>
    <submittedName>
        <fullName evidence="2">PDZ domain-containing protein</fullName>
    </submittedName>
</protein>
<keyword evidence="3" id="KW-1185">Reference proteome</keyword>
<dbReference type="OrthoDB" id="3521766at2"/>
<dbReference type="InterPro" id="IPR041489">
    <property type="entry name" value="PDZ_6"/>
</dbReference>
<dbReference type="InterPro" id="IPR021109">
    <property type="entry name" value="Peptidase_aspartic_dom_sf"/>
</dbReference>
<evidence type="ECO:0000313" key="3">
    <source>
        <dbReference type="Proteomes" id="UP000324550"/>
    </source>
</evidence>
<name>A0A5D0G2B3_9FLAO</name>
<dbReference type="AlphaFoldDB" id="A0A5D0G2B3"/>
<evidence type="ECO:0000313" key="2">
    <source>
        <dbReference type="EMBL" id="TYA53243.1"/>
    </source>
</evidence>
<organism evidence="2 3">
    <name type="scientific">Formosa maritima</name>
    <dbReference type="NCBI Taxonomy" id="2592046"/>
    <lineage>
        <taxon>Bacteria</taxon>
        <taxon>Pseudomonadati</taxon>
        <taxon>Bacteroidota</taxon>
        <taxon>Flavobacteriia</taxon>
        <taxon>Flavobacteriales</taxon>
        <taxon>Flavobacteriaceae</taxon>
        <taxon>Formosa</taxon>
    </lineage>
</organism>
<dbReference type="SUPFAM" id="SSF50630">
    <property type="entry name" value="Acid proteases"/>
    <property type="match status" value="1"/>
</dbReference>
<sequence length="447" mass="51379">MKKYIWIIIIFFSLNNLGYSQSKFVIQNKKGSDKIHFKLINNLIIIPVEINGVELSFLLDTGVNKSIIFNFLNITDTLQIKDTETIYLRGLGEGEAIKALKSKNNILKVGDAINISQELYAVYNPNLNFAPRLGAPLHGIIGYDLFKDFVVEVNYTTKKLTLTNPKDYIYEKCNSCETLNMQFYKNKPYIYTNVKINDKHIPVKMLIDSGGSDALWLFEEDSLGIHLDNKYFEDFLGHGLTGSVYGKRSRIEEFSIKNFTLKNVNVSFPEPTSLIYVKQHKERNGSIAGNVLKRFNLIIDYQNSSITFDKNRMFSEPFNYNKSGIELEQDGVRLVRQKDYNYANTGDFLGSESNTSKTTVVLSTQYKLTLKPAYSIVELRKDSPAEKAGLKVGDYLLSINNKSTDRYSLQEIMQMFYEDKDERIKIVIERDGIPLTFVFYLEDIFKQ</sequence>
<reference evidence="2 3" key="1">
    <citation type="submission" date="2019-08" db="EMBL/GenBank/DDBJ databases">
        <title>Formosa sediminis sp. nov., isolated from marine sediment.</title>
        <authorList>
            <person name="Cao W.R."/>
        </authorList>
    </citation>
    <scope>NUCLEOTIDE SEQUENCE [LARGE SCALE GENOMIC DNA]</scope>
    <source>
        <strain evidence="2 3">1494</strain>
    </source>
</reference>
<evidence type="ECO:0000259" key="1">
    <source>
        <dbReference type="PROSITE" id="PS50106"/>
    </source>
</evidence>